<evidence type="ECO:0000259" key="1">
    <source>
        <dbReference type="Pfam" id="PF09643"/>
    </source>
</evidence>
<evidence type="ECO:0000313" key="2">
    <source>
        <dbReference type="EMBL" id="MBC5688129.1"/>
    </source>
</evidence>
<sequence>MKNLSREILFKTKRKNWRELPKEEWWVEGYYCKWQQIRRPLCIIEEKEVDCIITWMSDGGMSRYEIDPETLCQYTGLTDKNGKRIWENGIVMSKASEDERDWKLWKVVFVDGAFVFVPLRYAKKTRKKIRCEDELLCEDNINLYGLECVGNIFDNTELSGGAE</sequence>
<name>A0A923LH10_9FIRM</name>
<organism evidence="2 3">
    <name type="scientific">Mediterraneibacter hominis</name>
    <dbReference type="NCBI Taxonomy" id="2763054"/>
    <lineage>
        <taxon>Bacteria</taxon>
        <taxon>Bacillati</taxon>
        <taxon>Bacillota</taxon>
        <taxon>Clostridia</taxon>
        <taxon>Lachnospirales</taxon>
        <taxon>Lachnospiraceae</taxon>
        <taxon>Mediterraneibacter</taxon>
    </lineage>
</organism>
<dbReference type="EMBL" id="JACOPF010000001">
    <property type="protein sequence ID" value="MBC5688129.1"/>
    <property type="molecule type" value="Genomic_DNA"/>
</dbReference>
<comment type="caution">
    <text evidence="2">The sequence shown here is derived from an EMBL/GenBank/DDBJ whole genome shotgun (WGS) entry which is preliminary data.</text>
</comment>
<keyword evidence="3" id="KW-1185">Reference proteome</keyword>
<dbReference type="AlphaFoldDB" id="A0A923LH10"/>
<dbReference type="Gene3D" id="2.30.30.290">
    <property type="entry name" value="YopX-like domains"/>
    <property type="match status" value="1"/>
</dbReference>
<protein>
    <recommendedName>
        <fullName evidence="1">YopX protein domain-containing protein</fullName>
    </recommendedName>
</protein>
<evidence type="ECO:0000313" key="3">
    <source>
        <dbReference type="Proteomes" id="UP000652477"/>
    </source>
</evidence>
<dbReference type="InterPro" id="IPR023385">
    <property type="entry name" value="YopX-like_C"/>
</dbReference>
<gene>
    <name evidence="2" type="ORF">H8S37_04170</name>
</gene>
<proteinExistence type="predicted"/>
<dbReference type="SUPFAM" id="SSF159006">
    <property type="entry name" value="YopX-like"/>
    <property type="match status" value="1"/>
</dbReference>
<dbReference type="Pfam" id="PF09643">
    <property type="entry name" value="YopX"/>
    <property type="match status" value="1"/>
</dbReference>
<dbReference type="NCBIfam" id="TIGR01671">
    <property type="entry name" value="phage_TIGR01671"/>
    <property type="match status" value="1"/>
</dbReference>
<reference evidence="2" key="1">
    <citation type="submission" date="2020-08" db="EMBL/GenBank/DDBJ databases">
        <title>Genome public.</title>
        <authorList>
            <person name="Liu C."/>
            <person name="Sun Q."/>
        </authorList>
    </citation>
    <scope>NUCLEOTIDE SEQUENCE</scope>
    <source>
        <strain evidence="2">NSJ-55</strain>
    </source>
</reference>
<dbReference type="InterPro" id="IPR010024">
    <property type="entry name" value="CHP16711"/>
</dbReference>
<feature type="domain" description="YopX protein" evidence="1">
    <location>
        <begin position="48"/>
        <end position="158"/>
    </location>
</feature>
<accession>A0A923LH10</accession>
<dbReference type="Proteomes" id="UP000652477">
    <property type="component" value="Unassembled WGS sequence"/>
</dbReference>
<dbReference type="InterPro" id="IPR019096">
    <property type="entry name" value="YopX_protein"/>
</dbReference>